<evidence type="ECO:0008006" key="4">
    <source>
        <dbReference type="Google" id="ProtNLM"/>
    </source>
</evidence>
<evidence type="ECO:0000313" key="3">
    <source>
        <dbReference type="Proteomes" id="UP000597459"/>
    </source>
</evidence>
<dbReference type="AlphaFoldDB" id="A0A967B9G4"/>
<reference evidence="2" key="1">
    <citation type="submission" date="2019-11" db="EMBL/GenBank/DDBJ databases">
        <title>Description of new Acetobacter species.</title>
        <authorList>
            <person name="Cleenwerck I."/>
            <person name="Sombolestani A.S."/>
        </authorList>
    </citation>
    <scope>NUCLEOTIDE SEQUENCE</scope>
    <source>
        <strain evidence="2">LMG 1626</strain>
    </source>
</reference>
<dbReference type="InterPro" id="IPR027417">
    <property type="entry name" value="P-loop_NTPase"/>
</dbReference>
<evidence type="ECO:0000256" key="1">
    <source>
        <dbReference type="SAM" id="MobiDB-lite"/>
    </source>
</evidence>
<dbReference type="Proteomes" id="UP000597459">
    <property type="component" value="Unassembled WGS sequence"/>
</dbReference>
<sequence length="255" mass="27099">MAGRTADTLALLRDEIRRMERHHAVAGMDANLPTGFTALDERLGGGLSRGRVHEFLGTGCDRALLARPTRFVAHVLARIPGQVVWLAAHHLNLHAAGLQGAGLSPGRLICVQSETRDLLPLCEDVLRERGVAALVCDLCVPLSLTASRRLQLAAESSGTTGFLLRPTPNGAVPPPSACDTRWRIGAARPVPLNSVMGLEHWRIELLRSRDGRAFTWTYGLPGHATDPLDLASPVAHGSVAASPPAGDHRDGACAA</sequence>
<protein>
    <recommendedName>
        <fullName evidence="4">Protein ImuA</fullName>
    </recommendedName>
</protein>
<dbReference type="Gene3D" id="3.40.50.300">
    <property type="entry name" value="P-loop containing nucleotide triphosphate hydrolases"/>
    <property type="match status" value="1"/>
</dbReference>
<dbReference type="RefSeq" id="WP_166317486.1">
    <property type="nucleotide sequence ID" value="NZ_WOTH01000032.1"/>
</dbReference>
<gene>
    <name evidence="2" type="ORF">GOB87_12655</name>
</gene>
<name>A0A967B9G4_9PROT</name>
<evidence type="ECO:0000313" key="2">
    <source>
        <dbReference type="EMBL" id="NHO54784.1"/>
    </source>
</evidence>
<organism evidence="2 3">
    <name type="scientific">Acetobacter estunensis</name>
    <dbReference type="NCBI Taxonomy" id="104097"/>
    <lineage>
        <taxon>Bacteria</taxon>
        <taxon>Pseudomonadati</taxon>
        <taxon>Pseudomonadota</taxon>
        <taxon>Alphaproteobacteria</taxon>
        <taxon>Acetobacterales</taxon>
        <taxon>Acetobacteraceae</taxon>
        <taxon>Acetobacter</taxon>
    </lineage>
</organism>
<keyword evidence="3" id="KW-1185">Reference proteome</keyword>
<proteinExistence type="predicted"/>
<dbReference type="EMBL" id="WOTH01000032">
    <property type="protein sequence ID" value="NHO54784.1"/>
    <property type="molecule type" value="Genomic_DNA"/>
</dbReference>
<feature type="region of interest" description="Disordered" evidence="1">
    <location>
        <begin position="235"/>
        <end position="255"/>
    </location>
</feature>
<accession>A0A967B9G4</accession>
<comment type="caution">
    <text evidence="2">The sequence shown here is derived from an EMBL/GenBank/DDBJ whole genome shotgun (WGS) entry which is preliminary data.</text>
</comment>
<dbReference type="SUPFAM" id="SSF52540">
    <property type="entry name" value="P-loop containing nucleoside triphosphate hydrolases"/>
    <property type="match status" value="1"/>
</dbReference>
<feature type="compositionally biased region" description="Basic and acidic residues" evidence="1">
    <location>
        <begin position="246"/>
        <end position="255"/>
    </location>
</feature>